<proteinExistence type="predicted"/>
<dbReference type="EMBL" id="FOXD01000034">
    <property type="protein sequence ID" value="SFQ38255.1"/>
    <property type="molecule type" value="Genomic_DNA"/>
</dbReference>
<dbReference type="RefSeq" id="WP_244504399.1">
    <property type="nucleotide sequence ID" value="NZ_FOXD01000034.1"/>
</dbReference>
<evidence type="ECO:0000313" key="1">
    <source>
        <dbReference type="EMBL" id="SFQ38255.1"/>
    </source>
</evidence>
<dbReference type="InterPro" id="IPR010982">
    <property type="entry name" value="Lambda_DNA-bd_dom_sf"/>
</dbReference>
<dbReference type="AlphaFoldDB" id="A0A1I5Y234"/>
<gene>
    <name evidence="1" type="ORF">SAMN05518683_13421</name>
</gene>
<sequence length="83" mass="9630">MKRGEFDSIINLYELGKILIAYRIYLGWSQQESADRLGVSAFQVSRDERNEYYGATLERLQHVMETMNMVSKTEVYADGAMKI</sequence>
<dbReference type="GO" id="GO:0003677">
    <property type="term" value="F:DNA binding"/>
    <property type="evidence" value="ECO:0007669"/>
    <property type="project" value="InterPro"/>
</dbReference>
<protein>
    <recommendedName>
        <fullName evidence="3">Helix-turn-helix</fullName>
    </recommendedName>
</protein>
<evidence type="ECO:0008006" key="3">
    <source>
        <dbReference type="Google" id="ProtNLM"/>
    </source>
</evidence>
<dbReference type="Proteomes" id="UP000198892">
    <property type="component" value="Unassembled WGS sequence"/>
</dbReference>
<keyword evidence="2" id="KW-1185">Reference proteome</keyword>
<name>A0A1I5Y234_9BACI</name>
<dbReference type="Gene3D" id="1.10.260.40">
    <property type="entry name" value="lambda repressor-like DNA-binding domains"/>
    <property type="match status" value="1"/>
</dbReference>
<dbReference type="STRING" id="1884432.SAMN05518683_13421"/>
<dbReference type="SUPFAM" id="SSF47413">
    <property type="entry name" value="lambda repressor-like DNA-binding domains"/>
    <property type="match status" value="1"/>
</dbReference>
<evidence type="ECO:0000313" key="2">
    <source>
        <dbReference type="Proteomes" id="UP000198892"/>
    </source>
</evidence>
<accession>A0A1I5Y234</accession>
<reference evidence="2" key="1">
    <citation type="submission" date="2016-10" db="EMBL/GenBank/DDBJ databases">
        <authorList>
            <person name="Varghese N."/>
            <person name="Submissions S."/>
        </authorList>
    </citation>
    <scope>NUCLEOTIDE SEQUENCE [LARGE SCALE GENOMIC DNA]</scope>
    <source>
        <strain evidence="2">S7</strain>
    </source>
</reference>
<organism evidence="1 2">
    <name type="scientific">Salibacterium halotolerans</name>
    <dbReference type="NCBI Taxonomy" id="1884432"/>
    <lineage>
        <taxon>Bacteria</taxon>
        <taxon>Bacillati</taxon>
        <taxon>Bacillota</taxon>
        <taxon>Bacilli</taxon>
        <taxon>Bacillales</taxon>
        <taxon>Bacillaceae</taxon>
    </lineage>
</organism>